<evidence type="ECO:0000313" key="1">
    <source>
        <dbReference type="EMBL" id="ENH69167.1"/>
    </source>
</evidence>
<evidence type="ECO:0000313" key="2">
    <source>
        <dbReference type="Proteomes" id="UP000016928"/>
    </source>
</evidence>
<reference evidence="2" key="1">
    <citation type="submission" date="2012-09" db="EMBL/GenBank/DDBJ databases">
        <title>Genome sequencing and comparative transcriptomics of race 1 and race 4 of banana pathogen: Fusarium oxysporum f. sp. cubense.</title>
        <authorList>
            <person name="Fang X."/>
            <person name="Huang J."/>
        </authorList>
    </citation>
    <scope>NUCLEOTIDE SEQUENCE [LARGE SCALE GENOMIC DNA]</scope>
    <source>
        <strain evidence="2">race 1</strain>
    </source>
</reference>
<name>N4UCQ0_FUSC1</name>
<proteinExistence type="predicted"/>
<organism evidence="1 2">
    <name type="scientific">Fusarium oxysporum f. sp. cubense (strain race 1)</name>
    <name type="common">Panama disease fungus</name>
    <dbReference type="NCBI Taxonomy" id="1229664"/>
    <lineage>
        <taxon>Eukaryota</taxon>
        <taxon>Fungi</taxon>
        <taxon>Dikarya</taxon>
        <taxon>Ascomycota</taxon>
        <taxon>Pezizomycotina</taxon>
        <taxon>Sordariomycetes</taxon>
        <taxon>Hypocreomycetidae</taxon>
        <taxon>Hypocreales</taxon>
        <taxon>Nectriaceae</taxon>
        <taxon>Fusarium</taxon>
        <taxon>Fusarium oxysporum species complex</taxon>
    </lineage>
</organism>
<dbReference type="AlphaFoldDB" id="N4UCQ0"/>
<dbReference type="VEuPathDB" id="FungiDB:FOC1_g10010343"/>
<dbReference type="HOGENOM" id="CLU_200659_0_0_1"/>
<accession>N4UCQ0</accession>
<dbReference type="EMBL" id="KB730233">
    <property type="protein sequence ID" value="ENH69167.1"/>
    <property type="molecule type" value="Genomic_DNA"/>
</dbReference>
<dbReference type="Proteomes" id="UP000016928">
    <property type="component" value="Unassembled WGS sequence"/>
</dbReference>
<protein>
    <submittedName>
        <fullName evidence="1">Uncharacterized protein</fullName>
    </submittedName>
</protein>
<gene>
    <name evidence="1" type="ORF">FOC1_g10010343</name>
</gene>
<sequence length="74" mass="8161">MQSYEYTIAVTCDGRASLIPGSFSRGIGVVVRIDRGGAVHFEDFTGHNSFMPMNRRLQCRDTKPRTSCARGAHA</sequence>
<dbReference type="OMA" id="VHFEDFT"/>
<reference evidence="2" key="2">
    <citation type="journal article" date="2014" name="PLoS ONE">
        <title>Genome and Transcriptome Analysis of the Fungal Pathogen Fusarium oxysporum f. sp. cubense Causing Banana Vascular Wilt Disease.</title>
        <authorList>
            <person name="Guo L."/>
            <person name="Han L."/>
            <person name="Yang L."/>
            <person name="Zeng H."/>
            <person name="Fan D."/>
            <person name="Zhu Y."/>
            <person name="Feng Y."/>
            <person name="Wang G."/>
            <person name="Peng C."/>
            <person name="Jiang X."/>
            <person name="Zhou D."/>
            <person name="Ni P."/>
            <person name="Liang C."/>
            <person name="Liu L."/>
            <person name="Wang J."/>
            <person name="Mao C."/>
            <person name="Fang X."/>
            <person name="Peng M."/>
            <person name="Huang J."/>
        </authorList>
    </citation>
    <scope>NUCLEOTIDE SEQUENCE [LARGE SCALE GENOMIC DNA]</scope>
    <source>
        <strain evidence="2">race 1</strain>
    </source>
</reference>